<keyword evidence="2" id="KW-1185">Reference proteome</keyword>
<evidence type="ECO:0000313" key="2">
    <source>
        <dbReference type="Proteomes" id="UP000182624"/>
    </source>
</evidence>
<reference evidence="2" key="1">
    <citation type="submission" date="2016-10" db="EMBL/GenBank/DDBJ databases">
        <authorList>
            <person name="Varghese N."/>
            <person name="Submissions S."/>
        </authorList>
    </citation>
    <scope>NUCLEOTIDE SEQUENCE [LARGE SCALE GENOMIC DNA]</scope>
    <source>
        <strain evidence="2">P18</strain>
    </source>
</reference>
<gene>
    <name evidence="1" type="ORF">SAMN04487928_10540</name>
</gene>
<name>A0A1I5RZB7_9FIRM</name>
<sequence length="53" mass="6065">MGEELNYIVMTCNGGKNGYIAEDIDTHIQVHGYDYYRTVEKLKDLVKELKKGA</sequence>
<dbReference type="Proteomes" id="UP000182624">
    <property type="component" value="Unassembled WGS sequence"/>
</dbReference>
<dbReference type="RefSeq" id="WP_177201589.1">
    <property type="nucleotide sequence ID" value="NZ_FOXO01000005.1"/>
</dbReference>
<protein>
    <submittedName>
        <fullName evidence="1">Uncharacterized protein</fullName>
    </submittedName>
</protein>
<proteinExistence type="predicted"/>
<evidence type="ECO:0000313" key="1">
    <source>
        <dbReference type="EMBL" id="SFP63800.1"/>
    </source>
</evidence>
<dbReference type="EMBL" id="FOXO01000005">
    <property type="protein sequence ID" value="SFP63800.1"/>
    <property type="molecule type" value="Genomic_DNA"/>
</dbReference>
<dbReference type="AlphaFoldDB" id="A0A1I5RZB7"/>
<accession>A0A1I5RZB7</accession>
<organism evidence="1 2">
    <name type="scientific">Butyrivibrio proteoclasticus</name>
    <dbReference type="NCBI Taxonomy" id="43305"/>
    <lineage>
        <taxon>Bacteria</taxon>
        <taxon>Bacillati</taxon>
        <taxon>Bacillota</taxon>
        <taxon>Clostridia</taxon>
        <taxon>Lachnospirales</taxon>
        <taxon>Lachnospiraceae</taxon>
        <taxon>Butyrivibrio</taxon>
    </lineage>
</organism>